<evidence type="ECO:0008006" key="3">
    <source>
        <dbReference type="Google" id="ProtNLM"/>
    </source>
</evidence>
<comment type="caution">
    <text evidence="1">The sequence shown here is derived from an EMBL/GenBank/DDBJ whole genome shotgun (WGS) entry which is preliminary data.</text>
</comment>
<dbReference type="InterPro" id="IPR016024">
    <property type="entry name" value="ARM-type_fold"/>
</dbReference>
<evidence type="ECO:0000313" key="1">
    <source>
        <dbReference type="EMBL" id="MDT0269628.1"/>
    </source>
</evidence>
<dbReference type="SUPFAM" id="SSF48371">
    <property type="entry name" value="ARM repeat"/>
    <property type="match status" value="1"/>
</dbReference>
<proteinExistence type="predicted"/>
<dbReference type="RefSeq" id="WP_311669712.1">
    <property type="nucleotide sequence ID" value="NZ_JAVREO010000018.1"/>
</dbReference>
<protein>
    <recommendedName>
        <fullName evidence="3">HEAT repeat domain-containing protein</fullName>
    </recommendedName>
</protein>
<accession>A0ABU2JXA6</accession>
<name>A0ABU2JXA6_9ACTN</name>
<reference evidence="2" key="1">
    <citation type="submission" date="2023-07" db="EMBL/GenBank/DDBJ databases">
        <title>30 novel species of actinomycetes from the DSMZ collection.</title>
        <authorList>
            <person name="Nouioui I."/>
        </authorList>
    </citation>
    <scope>NUCLEOTIDE SEQUENCE [LARGE SCALE GENOMIC DNA]</scope>
    <source>
        <strain evidence="2">DSM 44915</strain>
    </source>
</reference>
<gene>
    <name evidence="1" type="ORF">RM844_25420</name>
</gene>
<evidence type="ECO:0000313" key="2">
    <source>
        <dbReference type="Proteomes" id="UP001183410"/>
    </source>
</evidence>
<dbReference type="Proteomes" id="UP001183410">
    <property type="component" value="Unassembled WGS sequence"/>
</dbReference>
<keyword evidence="2" id="KW-1185">Reference proteome</keyword>
<dbReference type="EMBL" id="JAVREO010000018">
    <property type="protein sequence ID" value="MDT0269628.1"/>
    <property type="molecule type" value="Genomic_DNA"/>
</dbReference>
<sequence length="530" mass="55872">MQRVGDQLRSHTATLNWHLRTGPQPVTPAPGQLRDAAAVADRGPGDPVGALAGLLLAAACATDPAVLAEAERVLRSAAPRRWTLLDEKLRRAWWHAPGAYSRAVERLLDDGPRVFGLALAAAHPSGHVREAAVAELASLEDVLALPALVLRAADPVPQVRDPARAALTRRLREPDGAALVGAAPVALVLRDRRAGRWLADRIENVLRGGPDATLHAALAAQDWRTRRTAHLTALAAGRLDLPRLLRAARHDRDPLTRAVCAEAAVRTAVAARAVDLVRPLLANGAAVVRAAAVQALAGAGEVGPARDALPDRNPLVRATAQAAARRAGLEPAACYRELLAVAAPEPGAIAGLGETGSGSGDADLVRPWLTHPRPRGRAAAVRALRRLGAAEPALLAPLLTDPSGAVTRQLAVALRPHAGALDPAYLRGLLAVDQPGHVRLAAYRLLHARDVWTRLLVDLELFTDPSAVLRARARNDLVTWATREAATTYGMPAGATAAALAARLAEAEDVLGPERSRRLRFLLGLRRPAG</sequence>
<organism evidence="1 2">
    <name type="scientific">Streptomyces chisholmiae</name>
    <dbReference type="NCBI Taxonomy" id="3075540"/>
    <lineage>
        <taxon>Bacteria</taxon>
        <taxon>Bacillati</taxon>
        <taxon>Actinomycetota</taxon>
        <taxon>Actinomycetes</taxon>
        <taxon>Kitasatosporales</taxon>
        <taxon>Streptomycetaceae</taxon>
        <taxon>Streptomyces</taxon>
    </lineage>
</organism>